<name>A0A1W1V775_9PAST</name>
<dbReference type="STRING" id="1122938.SAMN05660772_01297"/>
<dbReference type="Pfam" id="PF03466">
    <property type="entry name" value="LysR_substrate"/>
    <property type="match status" value="1"/>
</dbReference>
<dbReference type="SUPFAM" id="SSF53850">
    <property type="entry name" value="Periplasmic binding protein-like II"/>
    <property type="match status" value="1"/>
</dbReference>
<evidence type="ECO:0000259" key="5">
    <source>
        <dbReference type="PROSITE" id="PS50931"/>
    </source>
</evidence>
<dbReference type="CDD" id="cd08422">
    <property type="entry name" value="PBP2_CrgA_like"/>
    <property type="match status" value="1"/>
</dbReference>
<evidence type="ECO:0000313" key="6">
    <source>
        <dbReference type="EMBL" id="SMB89126.1"/>
    </source>
</evidence>
<evidence type="ECO:0000256" key="3">
    <source>
        <dbReference type="ARBA" id="ARBA00023125"/>
    </source>
</evidence>
<dbReference type="RefSeq" id="WP_084257918.1">
    <property type="nucleotide sequence ID" value="NZ_FWWV01000057.1"/>
</dbReference>
<dbReference type="InterPro" id="IPR058163">
    <property type="entry name" value="LysR-type_TF_proteobact-type"/>
</dbReference>
<dbReference type="PROSITE" id="PS50931">
    <property type="entry name" value="HTH_LYSR"/>
    <property type="match status" value="1"/>
</dbReference>
<dbReference type="PANTHER" id="PTHR30537">
    <property type="entry name" value="HTH-TYPE TRANSCRIPTIONAL REGULATOR"/>
    <property type="match status" value="1"/>
</dbReference>
<comment type="similarity">
    <text evidence="1">Belongs to the LysR transcriptional regulatory family.</text>
</comment>
<dbReference type="Gene3D" id="1.10.10.10">
    <property type="entry name" value="Winged helix-like DNA-binding domain superfamily/Winged helix DNA-binding domain"/>
    <property type="match status" value="1"/>
</dbReference>
<organism evidence="6 7">
    <name type="scientific">Pasteurella testudinis DSM 23072</name>
    <dbReference type="NCBI Taxonomy" id="1122938"/>
    <lineage>
        <taxon>Bacteria</taxon>
        <taxon>Pseudomonadati</taxon>
        <taxon>Pseudomonadota</taxon>
        <taxon>Gammaproteobacteria</taxon>
        <taxon>Pasteurellales</taxon>
        <taxon>Pasteurellaceae</taxon>
        <taxon>Pasteurella</taxon>
    </lineage>
</organism>
<dbReference type="PANTHER" id="PTHR30537:SF5">
    <property type="entry name" value="HTH-TYPE TRANSCRIPTIONAL ACTIVATOR TTDR-RELATED"/>
    <property type="match status" value="1"/>
</dbReference>
<dbReference type="Gene3D" id="3.40.190.290">
    <property type="match status" value="1"/>
</dbReference>
<dbReference type="InterPro" id="IPR036390">
    <property type="entry name" value="WH_DNA-bd_sf"/>
</dbReference>
<dbReference type="GO" id="GO:0043565">
    <property type="term" value="F:sequence-specific DNA binding"/>
    <property type="evidence" value="ECO:0007669"/>
    <property type="project" value="TreeGrafter"/>
</dbReference>
<reference evidence="7" key="1">
    <citation type="submission" date="2017-04" db="EMBL/GenBank/DDBJ databases">
        <authorList>
            <person name="Varghese N."/>
            <person name="Submissions S."/>
        </authorList>
    </citation>
    <scope>NUCLEOTIDE SEQUENCE [LARGE SCALE GENOMIC DNA]</scope>
    <source>
        <strain evidence="7">DSM 23072</strain>
    </source>
</reference>
<sequence length="293" mass="33068">MNLDHIKLFTLVVQQGSLSAASVKSGVAVATLSRKISELEQSLGVQLLERSTQGVKPTLIGLQLSEQAALSLETLSDLAHRIKGNQAELKGRLRLSMPESFEPWWQLQQDFAERYPDIDVHLLASDRKLDLLADGIDVAVRVGDLQTDSFIAKKLFDIRLQLVASPEFVQRYGTPTTPADLSRFRCNAWAADNSQDIIWQLGTKPQRIRPHFASNDYKILRDWLLRHPVICDLPDFMAKPLIAEGKLVEILPDYPFPSRPAHLLYPSHRHPSSIVRAYVDFCLKWVGDRENAV</sequence>
<evidence type="ECO:0000256" key="2">
    <source>
        <dbReference type="ARBA" id="ARBA00023015"/>
    </source>
</evidence>
<keyword evidence="7" id="KW-1185">Reference proteome</keyword>
<keyword evidence="3 6" id="KW-0238">DNA-binding</keyword>
<proteinExistence type="inferred from homology"/>
<accession>A0A1W1V775</accession>
<dbReference type="InterPro" id="IPR000847">
    <property type="entry name" value="LysR_HTH_N"/>
</dbReference>
<evidence type="ECO:0000256" key="1">
    <source>
        <dbReference type="ARBA" id="ARBA00009437"/>
    </source>
</evidence>
<dbReference type="GO" id="GO:0003700">
    <property type="term" value="F:DNA-binding transcription factor activity"/>
    <property type="evidence" value="ECO:0007669"/>
    <property type="project" value="InterPro"/>
</dbReference>
<dbReference type="AlphaFoldDB" id="A0A1W1V775"/>
<dbReference type="InterPro" id="IPR036388">
    <property type="entry name" value="WH-like_DNA-bd_sf"/>
</dbReference>
<dbReference type="GO" id="GO:0006351">
    <property type="term" value="P:DNA-templated transcription"/>
    <property type="evidence" value="ECO:0007669"/>
    <property type="project" value="TreeGrafter"/>
</dbReference>
<feature type="domain" description="HTH lysR-type" evidence="5">
    <location>
        <begin position="1"/>
        <end position="58"/>
    </location>
</feature>
<dbReference type="SUPFAM" id="SSF46785">
    <property type="entry name" value="Winged helix' DNA-binding domain"/>
    <property type="match status" value="1"/>
</dbReference>
<keyword evidence="4" id="KW-0804">Transcription</keyword>
<protein>
    <submittedName>
        <fullName evidence="6">DNA-binding transcriptional regulator, LysR family</fullName>
    </submittedName>
</protein>
<keyword evidence="2" id="KW-0805">Transcription regulation</keyword>
<evidence type="ECO:0000256" key="4">
    <source>
        <dbReference type="ARBA" id="ARBA00023163"/>
    </source>
</evidence>
<dbReference type="Proteomes" id="UP000192408">
    <property type="component" value="Unassembled WGS sequence"/>
</dbReference>
<dbReference type="InterPro" id="IPR005119">
    <property type="entry name" value="LysR_subst-bd"/>
</dbReference>
<dbReference type="EMBL" id="FWWV01000057">
    <property type="protein sequence ID" value="SMB89126.1"/>
    <property type="molecule type" value="Genomic_DNA"/>
</dbReference>
<evidence type="ECO:0000313" key="7">
    <source>
        <dbReference type="Proteomes" id="UP000192408"/>
    </source>
</evidence>
<gene>
    <name evidence="6" type="ORF">SAMN05660772_01297</name>
</gene>
<dbReference type="Pfam" id="PF00126">
    <property type="entry name" value="HTH_1"/>
    <property type="match status" value="1"/>
</dbReference>